<dbReference type="Proteomes" id="UP001143910">
    <property type="component" value="Unassembled WGS sequence"/>
</dbReference>
<protein>
    <submittedName>
        <fullName evidence="1">Uncharacterized protein</fullName>
    </submittedName>
</protein>
<evidence type="ECO:0000313" key="2">
    <source>
        <dbReference type="Proteomes" id="UP001143910"/>
    </source>
</evidence>
<proteinExistence type="predicted"/>
<comment type="caution">
    <text evidence="1">The sequence shown here is derived from an EMBL/GenBank/DDBJ whole genome shotgun (WGS) entry which is preliminary data.</text>
</comment>
<organism evidence="1 2">
    <name type="scientific">Zarea fungicola</name>
    <dbReference type="NCBI Taxonomy" id="93591"/>
    <lineage>
        <taxon>Eukaryota</taxon>
        <taxon>Fungi</taxon>
        <taxon>Dikarya</taxon>
        <taxon>Ascomycota</taxon>
        <taxon>Pezizomycotina</taxon>
        <taxon>Sordariomycetes</taxon>
        <taxon>Hypocreomycetidae</taxon>
        <taxon>Hypocreales</taxon>
        <taxon>Cordycipitaceae</taxon>
        <taxon>Zarea</taxon>
    </lineage>
</organism>
<sequence>MASETSEGEHLDATERAVVFCHACSYEWYRDEHGLECPSCQSDITELVSPDHDPRHSGDEGHEPSLSDRFDMNEDSDPEEADIEEHMDPNGFSHSRSTRVGEGAHHHDPSTRVSVERFLDVVSTIGGPFRADGRLLRTIQEAAQGGHGHIHETMWSNGTSSGSVTFFTTRPMPDATDLPPGDFQPFQTLFAHALSGFGTTPESGPAFGQATGFQGLAGGLGSLGDLFNFFNGVHGDGVYTQEALDRIITSLMDANPQSNAAPPATEEGLANLPRKTIDEDLQSEDGNTDCSICIDAMKVGEVAIALPCKHAFHEECVVLWLKEHNTCPVCRAPMEQSSQNNASPQAQAPTPQTQAQTQTQTQHQNQQQARQGHFHTPTGDLDLEWEVEFSTASTPNLGIPGTTVPSAISTSSARSASPTQDANSIPGTQSSGSSRPPNQSQTRINEAMRYISSQHEERDRSRTGSPTFLYDTSRLQRRSSHSPTSPRVAAGDSERSMRERSPSQSSRRTDSNVEDERQNNNVRGAMGWLRNRFVDRGNRPG</sequence>
<dbReference type="EMBL" id="JANJQO010001206">
    <property type="protein sequence ID" value="KAJ2972145.1"/>
    <property type="molecule type" value="Genomic_DNA"/>
</dbReference>
<keyword evidence="2" id="KW-1185">Reference proteome</keyword>
<name>A0ACC1MZ68_9HYPO</name>
<evidence type="ECO:0000313" key="1">
    <source>
        <dbReference type="EMBL" id="KAJ2972145.1"/>
    </source>
</evidence>
<reference evidence="1" key="1">
    <citation type="submission" date="2022-08" db="EMBL/GenBank/DDBJ databases">
        <title>Genome Sequence of Lecanicillium fungicola.</title>
        <authorList>
            <person name="Buettner E."/>
        </authorList>
    </citation>
    <scope>NUCLEOTIDE SEQUENCE</scope>
    <source>
        <strain evidence="1">Babe33</strain>
    </source>
</reference>
<gene>
    <name evidence="1" type="ORF">NQ176_g7322</name>
</gene>
<accession>A0ACC1MZ68</accession>